<evidence type="ECO:0000313" key="2">
    <source>
        <dbReference type="EMBL" id="GAA0499096.1"/>
    </source>
</evidence>
<dbReference type="Pfam" id="PF07661">
    <property type="entry name" value="MORN_2"/>
    <property type="match status" value="1"/>
</dbReference>
<dbReference type="Gene3D" id="3.90.930.1">
    <property type="match status" value="1"/>
</dbReference>
<feature type="region of interest" description="Disordered" evidence="1">
    <location>
        <begin position="57"/>
        <end position="77"/>
    </location>
</feature>
<organism evidence="2 3">
    <name type="scientific">Streptomyces olivaceiscleroticus</name>
    <dbReference type="NCBI Taxonomy" id="68245"/>
    <lineage>
        <taxon>Bacteria</taxon>
        <taxon>Bacillati</taxon>
        <taxon>Actinomycetota</taxon>
        <taxon>Actinomycetes</taxon>
        <taxon>Kitasatosporales</taxon>
        <taxon>Streptomycetaceae</taxon>
        <taxon>Streptomyces</taxon>
    </lineage>
</organism>
<dbReference type="EMBL" id="BAAABY010000062">
    <property type="protein sequence ID" value="GAA0499096.1"/>
    <property type="molecule type" value="Genomic_DNA"/>
</dbReference>
<dbReference type="InterPro" id="IPR011652">
    <property type="entry name" value="MORN_2"/>
</dbReference>
<protein>
    <submittedName>
        <fullName evidence="2">Uncharacterized protein</fullName>
    </submittedName>
</protein>
<comment type="caution">
    <text evidence="2">The sequence shown here is derived from an EMBL/GenBank/DDBJ whole genome shotgun (WGS) entry which is preliminary data.</text>
</comment>
<dbReference type="RefSeq" id="WP_346100162.1">
    <property type="nucleotide sequence ID" value="NZ_BAAABY010000062.1"/>
</dbReference>
<keyword evidence="3" id="KW-1185">Reference proteome</keyword>
<evidence type="ECO:0000256" key="1">
    <source>
        <dbReference type="SAM" id="MobiDB-lite"/>
    </source>
</evidence>
<dbReference type="SUPFAM" id="SSF82185">
    <property type="entry name" value="Histone H3 K4-specific methyltransferase SET7/9 N-terminal domain"/>
    <property type="match status" value="1"/>
</dbReference>
<proteinExistence type="predicted"/>
<gene>
    <name evidence="2" type="ORF">GCM10010361_75810</name>
</gene>
<reference evidence="2 3" key="1">
    <citation type="journal article" date="2019" name="Int. J. Syst. Evol. Microbiol.">
        <title>The Global Catalogue of Microorganisms (GCM) 10K type strain sequencing project: providing services to taxonomists for standard genome sequencing and annotation.</title>
        <authorList>
            <consortium name="The Broad Institute Genomics Platform"/>
            <consortium name="The Broad Institute Genome Sequencing Center for Infectious Disease"/>
            <person name="Wu L."/>
            <person name="Ma J."/>
        </authorList>
    </citation>
    <scope>NUCLEOTIDE SEQUENCE [LARGE SCALE GENOMIC DNA]</scope>
    <source>
        <strain evidence="2 3">JCM 4805</strain>
    </source>
</reference>
<evidence type="ECO:0000313" key="3">
    <source>
        <dbReference type="Proteomes" id="UP001500909"/>
    </source>
</evidence>
<name>A0ABN1BKA4_9ACTN</name>
<sequence length="122" mass="13519">MTLQRIDIDDPEVEMDAAQTFFYAGVPFTGEVVEYQRGALVSLITYKDGVEDGPVKEWHTDGTLNSEGTMRGGFPVGESKKWHSNGTLAARMVMSADGLRQLARAEWDEEGNLIKEWHAEGA</sequence>
<dbReference type="Proteomes" id="UP001500909">
    <property type="component" value="Unassembled WGS sequence"/>
</dbReference>
<accession>A0ABN1BKA4</accession>